<dbReference type="GO" id="GO:0016829">
    <property type="term" value="F:lyase activity"/>
    <property type="evidence" value="ECO:0007669"/>
    <property type="project" value="UniProtKB-UniRule"/>
</dbReference>
<dbReference type="InterPro" id="IPR002822">
    <property type="entry name" value="Ni_insertion"/>
</dbReference>
<dbReference type="NCBIfam" id="TIGR00299">
    <property type="entry name" value="nickel pincer cofactor biosynthesis protein LarC"/>
    <property type="match status" value="1"/>
</dbReference>
<dbReference type="OrthoDB" id="9765625at2"/>
<keyword evidence="4" id="KW-1185">Reference proteome</keyword>
<evidence type="ECO:0000313" key="4">
    <source>
        <dbReference type="Proteomes" id="UP000312032"/>
    </source>
</evidence>
<dbReference type="Proteomes" id="UP000312032">
    <property type="component" value="Unassembled WGS sequence"/>
</dbReference>
<comment type="similarity">
    <text evidence="2">Belongs to the LarC family.</text>
</comment>
<evidence type="ECO:0000256" key="1">
    <source>
        <dbReference type="ARBA" id="ARBA00022596"/>
    </source>
</evidence>
<dbReference type="PANTHER" id="PTHR36566">
    <property type="entry name" value="NICKEL INSERTION PROTEIN-RELATED"/>
    <property type="match status" value="1"/>
</dbReference>
<keyword evidence="1 2" id="KW-0533">Nickel</keyword>
<sequence>MHLWIDATAGVAGDMLLGSLIDAGADLNAIQLAIDAVAPGSIELRREQVIKEGQSATQVHVTSLVDDPPHRNWSTIRTMLEQAELADQTRSRALKVFERIAIAEAAMHGMDVEDVHFHEVGALDSIADVVGVCEAVRLLGVDSVSASDIALGFGRVRGAHGDMPVPAPAVARLALGWPSVDGALPGGQTPGELATPTGVALVRELAGEEHVAGVPAGVMQAVGYGAGTKNTPGRANVVRAVIVEKRESAGELLQIEANIDDLDPRLWPGVLAALLEAGARDAWLTPILMKKGRPAHTVHALCDASAAPAVRETLFRHTTTLGVRYFPVQREVLERSFDEVVVDGQRIAVKVGSRGGEVLNRQPEFEDVARAARELGVSEAEILRRVR</sequence>
<comment type="catalytic activity">
    <reaction evidence="2">
        <text>Ni(II)-pyridinium-3,5-bisthiocarboxylate mononucleotide = pyridinium-3,5-bisthiocarboxylate mononucleotide + Ni(2+)</text>
        <dbReference type="Rhea" id="RHEA:54784"/>
        <dbReference type="ChEBI" id="CHEBI:49786"/>
        <dbReference type="ChEBI" id="CHEBI:137372"/>
        <dbReference type="ChEBI" id="CHEBI:137373"/>
        <dbReference type="EC" id="4.99.1.12"/>
    </reaction>
</comment>
<comment type="caution">
    <text evidence="3">The sequence shown here is derived from an EMBL/GenBank/DDBJ whole genome shotgun (WGS) entry which is preliminary data.</text>
</comment>
<dbReference type="AlphaFoldDB" id="A0A5C4U2J7"/>
<reference evidence="3 4" key="1">
    <citation type="submission" date="2019-06" db="EMBL/GenBank/DDBJ databases">
        <authorList>
            <person name="Li J."/>
        </authorList>
    </citation>
    <scope>NUCLEOTIDE SEQUENCE [LARGE SCALE GENOMIC DNA]</scope>
    <source>
        <strain evidence="3 4">LMG 28165</strain>
    </source>
</reference>
<dbReference type="GO" id="GO:0016151">
    <property type="term" value="F:nickel cation binding"/>
    <property type="evidence" value="ECO:0007669"/>
    <property type="project" value="UniProtKB-UniRule"/>
</dbReference>
<dbReference type="Pfam" id="PF01969">
    <property type="entry name" value="Ni_insertion"/>
    <property type="match status" value="1"/>
</dbReference>
<evidence type="ECO:0000256" key="2">
    <source>
        <dbReference type="HAMAP-Rule" id="MF_01074"/>
    </source>
</evidence>
<accession>A0A5C4U2J7</accession>
<dbReference type="HAMAP" id="MF_01074">
    <property type="entry name" value="LarC"/>
    <property type="match status" value="1"/>
</dbReference>
<organism evidence="3 4">
    <name type="scientific">Corynebacterium tapiri</name>
    <dbReference type="NCBI Taxonomy" id="1448266"/>
    <lineage>
        <taxon>Bacteria</taxon>
        <taxon>Bacillati</taxon>
        <taxon>Actinomycetota</taxon>
        <taxon>Actinomycetes</taxon>
        <taxon>Mycobacteriales</taxon>
        <taxon>Corynebacteriaceae</taxon>
        <taxon>Corynebacterium</taxon>
    </lineage>
</organism>
<evidence type="ECO:0000313" key="3">
    <source>
        <dbReference type="EMBL" id="TNL95086.1"/>
    </source>
</evidence>
<gene>
    <name evidence="2 3" type="primary">larC</name>
    <name evidence="3" type="ORF">FHE74_09890</name>
</gene>
<keyword evidence="2" id="KW-0456">Lyase</keyword>
<proteinExistence type="inferred from homology"/>
<dbReference type="Gene3D" id="3.10.20.300">
    <property type="entry name" value="mk0293 like domain"/>
    <property type="match status" value="1"/>
</dbReference>
<dbReference type="EC" id="4.99.1.12" evidence="2"/>
<dbReference type="EMBL" id="VDHJ01000016">
    <property type="protein sequence ID" value="TNL95086.1"/>
    <property type="molecule type" value="Genomic_DNA"/>
</dbReference>
<dbReference type="RefSeq" id="WP_139466354.1">
    <property type="nucleotide sequence ID" value="NZ_VDHJ01000016.1"/>
</dbReference>
<dbReference type="PANTHER" id="PTHR36566:SF1">
    <property type="entry name" value="PYRIDINIUM-3,5-BISTHIOCARBOXYLIC ACID MONONUCLEOTIDE NICKEL INSERTION PROTEIN"/>
    <property type="match status" value="1"/>
</dbReference>
<dbReference type="GO" id="GO:0051604">
    <property type="term" value="P:protein maturation"/>
    <property type="evidence" value="ECO:0007669"/>
    <property type="project" value="UniProtKB-UniRule"/>
</dbReference>
<protein>
    <recommendedName>
        <fullName evidence="2">Pyridinium-3,5-bisthiocarboxylic acid mononucleotide nickel insertion protein</fullName>
        <shortName evidence="2">P2TMN nickel insertion protein</shortName>
        <ecNumber evidence="2">4.99.1.12</ecNumber>
    </recommendedName>
    <alternativeName>
        <fullName evidence="2">Nickel-pincer cofactor biosynthesis protein LarC</fullName>
    </alternativeName>
</protein>
<comment type="function">
    <text evidence="2">Involved in the biosynthesis of a nickel-pincer cofactor ((SCS)Ni(II) pincer complex). Binds Ni(2+), and functions in nickel delivery to pyridinium-3,5-bisthiocarboxylic acid mononucleotide (P2TMN), to form the mature cofactor. Is thus probably required for the activation of nickel-pincer cofactor-dependent enzymes.</text>
</comment>
<dbReference type="Gene3D" id="3.30.70.1380">
    <property type="entry name" value="Transcriptional regulatory protein pf0864 domain like"/>
    <property type="match status" value="1"/>
</dbReference>
<name>A0A5C4U2J7_9CORY</name>